<dbReference type="PANTHER" id="PTHR47009:SF1">
    <property type="entry name" value="HEPATITIS A VIRUS CELLULAR RECEPTOR 1"/>
    <property type="match status" value="1"/>
</dbReference>
<comment type="subcellular location">
    <subcellularLocation>
        <location evidence="1">Cell membrane</location>
        <topology evidence="1">Single-pass type I membrane protein</topology>
    </subcellularLocation>
</comment>
<gene>
    <name evidence="12" type="ORF">mMyoMyo1_011630</name>
</gene>
<feature type="region of interest" description="Disordered" evidence="10">
    <location>
        <begin position="1"/>
        <end position="22"/>
    </location>
</feature>
<evidence type="ECO:0000256" key="2">
    <source>
        <dbReference type="ARBA" id="ARBA00022475"/>
    </source>
</evidence>
<name>A0A7J7XH60_MYOMY</name>
<dbReference type="AlphaFoldDB" id="A0A7J7XH60"/>
<evidence type="ECO:0000256" key="10">
    <source>
        <dbReference type="SAM" id="MobiDB-lite"/>
    </source>
</evidence>
<evidence type="ECO:0000256" key="1">
    <source>
        <dbReference type="ARBA" id="ARBA00004251"/>
    </source>
</evidence>
<feature type="transmembrane region" description="Helical" evidence="11">
    <location>
        <begin position="106"/>
        <end position="125"/>
    </location>
</feature>
<evidence type="ECO:0000313" key="13">
    <source>
        <dbReference type="Proteomes" id="UP000527355"/>
    </source>
</evidence>
<evidence type="ECO:0000256" key="9">
    <source>
        <dbReference type="ARBA" id="ARBA00023319"/>
    </source>
</evidence>
<protein>
    <submittedName>
        <fullName evidence="12">Uncharacterized protein</fullName>
    </submittedName>
</protein>
<keyword evidence="2" id="KW-1003">Cell membrane</keyword>
<evidence type="ECO:0000256" key="4">
    <source>
        <dbReference type="ARBA" id="ARBA00022729"/>
    </source>
</evidence>
<keyword evidence="8" id="KW-0325">Glycoprotein</keyword>
<evidence type="ECO:0000256" key="11">
    <source>
        <dbReference type="SAM" id="Phobius"/>
    </source>
</evidence>
<dbReference type="GO" id="GO:0001618">
    <property type="term" value="F:virus receptor activity"/>
    <property type="evidence" value="ECO:0007669"/>
    <property type="project" value="TreeGrafter"/>
</dbReference>
<evidence type="ECO:0000256" key="3">
    <source>
        <dbReference type="ARBA" id="ARBA00022692"/>
    </source>
</evidence>
<keyword evidence="7" id="KW-1015">Disulfide bond</keyword>
<reference evidence="12 13" key="1">
    <citation type="journal article" date="2020" name="Nature">
        <title>Six reference-quality genomes reveal evolution of bat adaptations.</title>
        <authorList>
            <person name="Jebb D."/>
            <person name="Huang Z."/>
            <person name="Pippel M."/>
            <person name="Hughes G.M."/>
            <person name="Lavrichenko K."/>
            <person name="Devanna P."/>
            <person name="Winkler S."/>
            <person name="Jermiin L.S."/>
            <person name="Skirmuntt E.C."/>
            <person name="Katzourakis A."/>
            <person name="Burkitt-Gray L."/>
            <person name="Ray D.A."/>
            <person name="Sullivan K.A.M."/>
            <person name="Roscito J.G."/>
            <person name="Kirilenko B.M."/>
            <person name="Davalos L.M."/>
            <person name="Corthals A.P."/>
            <person name="Power M.L."/>
            <person name="Jones G."/>
            <person name="Ransome R.D."/>
            <person name="Dechmann D.K.N."/>
            <person name="Locatelli A.G."/>
            <person name="Puechmaille S.J."/>
            <person name="Fedrigo O."/>
            <person name="Jarvis E.D."/>
            <person name="Hiller M."/>
            <person name="Vernes S.C."/>
            <person name="Myers E.W."/>
            <person name="Teeling E.C."/>
        </authorList>
    </citation>
    <scope>NUCLEOTIDE SEQUENCE [LARGE SCALE GENOMIC DNA]</scope>
    <source>
        <strain evidence="12">MMyoMyo1</strain>
        <tissue evidence="12">Flight muscle</tissue>
    </source>
</reference>
<keyword evidence="6 11" id="KW-0472">Membrane</keyword>
<keyword evidence="9" id="KW-0393">Immunoglobulin domain</keyword>
<evidence type="ECO:0000256" key="7">
    <source>
        <dbReference type="ARBA" id="ARBA00023157"/>
    </source>
</evidence>
<dbReference type="GO" id="GO:0033005">
    <property type="term" value="P:positive regulation of mast cell activation"/>
    <property type="evidence" value="ECO:0007669"/>
    <property type="project" value="TreeGrafter"/>
</dbReference>
<dbReference type="EMBL" id="JABWUV010000006">
    <property type="protein sequence ID" value="KAF6349043.1"/>
    <property type="molecule type" value="Genomic_DNA"/>
</dbReference>
<dbReference type="GO" id="GO:0009986">
    <property type="term" value="C:cell surface"/>
    <property type="evidence" value="ECO:0007669"/>
    <property type="project" value="TreeGrafter"/>
</dbReference>
<dbReference type="VEuPathDB" id="HostDB:GeneID_118658007"/>
<evidence type="ECO:0000256" key="5">
    <source>
        <dbReference type="ARBA" id="ARBA00022989"/>
    </source>
</evidence>
<dbReference type="GO" id="GO:0005886">
    <property type="term" value="C:plasma membrane"/>
    <property type="evidence" value="ECO:0007669"/>
    <property type="project" value="UniProtKB-SubCell"/>
</dbReference>
<dbReference type="InterPro" id="IPR052331">
    <property type="entry name" value="TIM_domain-containing_protein"/>
</dbReference>
<feature type="region of interest" description="Disordered" evidence="10">
    <location>
        <begin position="36"/>
        <end position="99"/>
    </location>
</feature>
<evidence type="ECO:0000256" key="8">
    <source>
        <dbReference type="ARBA" id="ARBA00023180"/>
    </source>
</evidence>
<dbReference type="Proteomes" id="UP000527355">
    <property type="component" value="Unassembled WGS sequence"/>
</dbReference>
<organism evidence="12 13">
    <name type="scientific">Myotis myotis</name>
    <name type="common">Greater mouse-eared bat</name>
    <name type="synonym">Vespertilio myotis</name>
    <dbReference type="NCBI Taxonomy" id="51298"/>
    <lineage>
        <taxon>Eukaryota</taxon>
        <taxon>Metazoa</taxon>
        <taxon>Chordata</taxon>
        <taxon>Craniata</taxon>
        <taxon>Vertebrata</taxon>
        <taxon>Euteleostomi</taxon>
        <taxon>Mammalia</taxon>
        <taxon>Eutheria</taxon>
        <taxon>Laurasiatheria</taxon>
        <taxon>Chiroptera</taxon>
        <taxon>Yangochiroptera</taxon>
        <taxon>Vespertilionidae</taxon>
        <taxon>Myotis</taxon>
    </lineage>
</organism>
<feature type="compositionally biased region" description="Basic residues" evidence="10">
    <location>
        <begin position="1"/>
        <end position="10"/>
    </location>
</feature>
<evidence type="ECO:0000313" key="12">
    <source>
        <dbReference type="EMBL" id="KAF6349043.1"/>
    </source>
</evidence>
<proteinExistence type="predicted"/>
<keyword evidence="13" id="KW-1185">Reference proteome</keyword>
<accession>A0A7J7XH60</accession>
<dbReference type="GO" id="GO:0001786">
    <property type="term" value="F:phosphatidylserine binding"/>
    <property type="evidence" value="ECO:0007669"/>
    <property type="project" value="TreeGrafter"/>
</dbReference>
<dbReference type="PANTHER" id="PTHR47009">
    <property type="entry name" value="HEPATITIS A VIRUS CELLULAR RECEPTOR 1 HOMOLOG"/>
    <property type="match status" value="1"/>
</dbReference>
<dbReference type="GO" id="GO:0006911">
    <property type="term" value="P:phagocytosis, engulfment"/>
    <property type="evidence" value="ECO:0007669"/>
    <property type="project" value="TreeGrafter"/>
</dbReference>
<evidence type="ECO:0000256" key="6">
    <source>
        <dbReference type="ARBA" id="ARBA00023136"/>
    </source>
</evidence>
<keyword evidence="4" id="KW-0732">Signal</keyword>
<comment type="caution">
    <text evidence="12">The sequence shown here is derived from an EMBL/GenBank/DDBJ whole genome shotgun (WGS) entry which is preliminary data.</text>
</comment>
<keyword evidence="5 11" id="KW-1133">Transmembrane helix</keyword>
<keyword evidence="3 11" id="KW-0812">Transmembrane</keyword>
<sequence length="183" mass="20437">MEHLHKKRKNQRAEQSRVAPDSWARSWSLELSFTVQEGETTSSSPLQTTETQPIRSQEASTTTSSLNSSCPTDGNSTVTQPSDSGWQYNETHTSLKQNTPRNTSKLYIGLSSAAMILLTILAAILTKKYLCGRRKVFHISKEPLTETSQNGTSVRYQPHENLCFENDLYNVYQDPSVLGPLGL</sequence>